<dbReference type="InterPro" id="IPR018738">
    <property type="entry name" value="DUF2280"/>
</dbReference>
<dbReference type="Proteomes" id="UP000093391">
    <property type="component" value="Chromosome"/>
</dbReference>
<gene>
    <name evidence="2" type="ORF">BFG52_07475</name>
</gene>
<reference evidence="2 3" key="1">
    <citation type="submission" date="2016-08" db="EMBL/GenBank/DDBJ databases">
        <authorList>
            <person name="Seilhamer J.J."/>
        </authorList>
    </citation>
    <scope>NUCLEOTIDE SEQUENCE [LARGE SCALE GENOMIC DNA]</scope>
    <source>
        <strain evidence="2 3">BRTC-1</strain>
    </source>
</reference>
<keyword evidence="3" id="KW-1185">Reference proteome</keyword>
<dbReference type="RefSeq" id="WP_067554176.1">
    <property type="nucleotide sequence ID" value="NZ_CP016895.1"/>
</dbReference>
<organism evidence="2 3">
    <name type="scientific">Acinetobacter larvae</name>
    <dbReference type="NCBI Taxonomy" id="1789224"/>
    <lineage>
        <taxon>Bacteria</taxon>
        <taxon>Pseudomonadati</taxon>
        <taxon>Pseudomonadota</taxon>
        <taxon>Gammaproteobacteria</taxon>
        <taxon>Moraxellales</taxon>
        <taxon>Moraxellaceae</taxon>
        <taxon>Acinetobacter</taxon>
    </lineage>
</organism>
<dbReference type="KEGG" id="ala:BFG52_07475"/>
<dbReference type="AlphaFoldDB" id="A0A1B2LZ43"/>
<dbReference type="OrthoDB" id="6464700at2"/>
<dbReference type="EMBL" id="CP016895">
    <property type="protein sequence ID" value="AOA58205.1"/>
    <property type="molecule type" value="Genomic_DNA"/>
</dbReference>
<evidence type="ECO:0000313" key="2">
    <source>
        <dbReference type="EMBL" id="AOA58205.1"/>
    </source>
</evidence>
<feature type="region of interest" description="Disordered" evidence="1">
    <location>
        <begin position="159"/>
        <end position="180"/>
    </location>
</feature>
<evidence type="ECO:0008006" key="4">
    <source>
        <dbReference type="Google" id="ProtNLM"/>
    </source>
</evidence>
<sequence length="180" mass="20320">MAALKEPVKIFIVQSLACFDTPQQVVEAVKQEYGIEITRQQVALYDPTKVAGRNLSKKLKDLFHKTRNDFKTNVFDIPLANKAVRLTELQKIYNDPKVNRILRTKLIRQVKDEMQGYEIQLLDIQLKQLEIERIKTGDGDGADDPTPVKVTIQVVDASKDNAEYQPDAECASGEVSTTSE</sequence>
<proteinExistence type="predicted"/>
<dbReference type="Pfam" id="PF10045">
    <property type="entry name" value="DUF2280"/>
    <property type="match status" value="1"/>
</dbReference>
<accession>A0A1B2LZ43</accession>
<dbReference type="STRING" id="1789224.BFG52_07475"/>
<evidence type="ECO:0000313" key="3">
    <source>
        <dbReference type="Proteomes" id="UP000093391"/>
    </source>
</evidence>
<protein>
    <recommendedName>
        <fullName evidence="4">DUF2280 domain-containing protein</fullName>
    </recommendedName>
</protein>
<name>A0A1B2LZ43_9GAMM</name>
<evidence type="ECO:0000256" key="1">
    <source>
        <dbReference type="SAM" id="MobiDB-lite"/>
    </source>
</evidence>